<sequence length="216" mass="24866">MEELGRSMFKCIDQIVGQGLIWFNQHACIKKREKESKLSTMMHTMYLIPFIPRKTGHRSKYFGPNCAYGNKTCRYLPTYLLLILRQKGLEYAPLKSKTYHISDISQPTTEAAQTAAKTSQVTMPACHPSGGPIRAWYIYTCTSTPNLHLALTGQVCWEWTERFRSTNVIDSGTQQVPSRKAKTWKAKIRRKPRKKNRKAKEIKHDLINTTAEREGE</sequence>
<protein>
    <submittedName>
        <fullName evidence="2">Uncharacterized protein</fullName>
    </submittedName>
</protein>
<keyword evidence="3" id="KW-1185">Reference proteome</keyword>
<feature type="region of interest" description="Disordered" evidence="1">
    <location>
        <begin position="179"/>
        <end position="216"/>
    </location>
</feature>
<reference evidence="2" key="1">
    <citation type="journal article" date="2023" name="Mol. Phylogenet. Evol.">
        <title>Genome-scale phylogeny and comparative genomics of the fungal order Sordariales.</title>
        <authorList>
            <person name="Hensen N."/>
            <person name="Bonometti L."/>
            <person name="Westerberg I."/>
            <person name="Brannstrom I.O."/>
            <person name="Guillou S."/>
            <person name="Cros-Aarteil S."/>
            <person name="Calhoun S."/>
            <person name="Haridas S."/>
            <person name="Kuo A."/>
            <person name="Mondo S."/>
            <person name="Pangilinan J."/>
            <person name="Riley R."/>
            <person name="LaButti K."/>
            <person name="Andreopoulos B."/>
            <person name="Lipzen A."/>
            <person name="Chen C."/>
            <person name="Yan M."/>
            <person name="Daum C."/>
            <person name="Ng V."/>
            <person name="Clum A."/>
            <person name="Steindorff A."/>
            <person name="Ohm R.A."/>
            <person name="Martin F."/>
            <person name="Silar P."/>
            <person name="Natvig D.O."/>
            <person name="Lalanne C."/>
            <person name="Gautier V."/>
            <person name="Ament-Velasquez S.L."/>
            <person name="Kruys A."/>
            <person name="Hutchinson M.I."/>
            <person name="Powell A.J."/>
            <person name="Barry K."/>
            <person name="Miller A.N."/>
            <person name="Grigoriev I.V."/>
            <person name="Debuchy R."/>
            <person name="Gladieux P."/>
            <person name="Hiltunen Thoren M."/>
            <person name="Johannesson H."/>
        </authorList>
    </citation>
    <scope>NUCLEOTIDE SEQUENCE</scope>
    <source>
        <strain evidence="2">CBS 232.78</strain>
    </source>
</reference>
<gene>
    <name evidence="2" type="ORF">B0H63DRAFT_479959</name>
</gene>
<dbReference type="AlphaFoldDB" id="A0AAE0KLJ5"/>
<reference evidence="2" key="2">
    <citation type="submission" date="2023-06" db="EMBL/GenBank/DDBJ databases">
        <authorList>
            <consortium name="Lawrence Berkeley National Laboratory"/>
            <person name="Haridas S."/>
            <person name="Hensen N."/>
            <person name="Bonometti L."/>
            <person name="Westerberg I."/>
            <person name="Brannstrom I.O."/>
            <person name="Guillou S."/>
            <person name="Cros-Aarteil S."/>
            <person name="Calhoun S."/>
            <person name="Kuo A."/>
            <person name="Mondo S."/>
            <person name="Pangilinan J."/>
            <person name="Riley R."/>
            <person name="LaButti K."/>
            <person name="Andreopoulos B."/>
            <person name="Lipzen A."/>
            <person name="Chen C."/>
            <person name="Yanf M."/>
            <person name="Daum C."/>
            <person name="Ng V."/>
            <person name="Clum A."/>
            <person name="Steindorff A."/>
            <person name="Ohm R."/>
            <person name="Martin F."/>
            <person name="Silar P."/>
            <person name="Natvig D."/>
            <person name="Lalanne C."/>
            <person name="Gautier V."/>
            <person name="Ament-velasquez S.L."/>
            <person name="Kruys A."/>
            <person name="Hutchinson M.I."/>
            <person name="Powell A.J."/>
            <person name="Barry K."/>
            <person name="Miller A.N."/>
            <person name="Grigoriev I.V."/>
            <person name="Debuchy R."/>
            <person name="Gladieux P."/>
            <person name="Thoren M.H."/>
            <person name="Johannesson H."/>
        </authorList>
    </citation>
    <scope>NUCLEOTIDE SEQUENCE</scope>
    <source>
        <strain evidence="2">CBS 232.78</strain>
    </source>
</reference>
<feature type="compositionally biased region" description="Basic residues" evidence="1">
    <location>
        <begin position="179"/>
        <end position="201"/>
    </location>
</feature>
<proteinExistence type="predicted"/>
<organism evidence="2 3">
    <name type="scientific">Podospora didyma</name>
    <dbReference type="NCBI Taxonomy" id="330526"/>
    <lineage>
        <taxon>Eukaryota</taxon>
        <taxon>Fungi</taxon>
        <taxon>Dikarya</taxon>
        <taxon>Ascomycota</taxon>
        <taxon>Pezizomycotina</taxon>
        <taxon>Sordariomycetes</taxon>
        <taxon>Sordariomycetidae</taxon>
        <taxon>Sordariales</taxon>
        <taxon>Podosporaceae</taxon>
        <taxon>Podospora</taxon>
    </lineage>
</organism>
<name>A0AAE0KLJ5_9PEZI</name>
<evidence type="ECO:0000256" key="1">
    <source>
        <dbReference type="SAM" id="MobiDB-lite"/>
    </source>
</evidence>
<comment type="caution">
    <text evidence="2">The sequence shown here is derived from an EMBL/GenBank/DDBJ whole genome shotgun (WGS) entry which is preliminary data.</text>
</comment>
<feature type="compositionally biased region" description="Basic and acidic residues" evidence="1">
    <location>
        <begin position="202"/>
        <end position="216"/>
    </location>
</feature>
<evidence type="ECO:0000313" key="2">
    <source>
        <dbReference type="EMBL" id="KAK3378460.1"/>
    </source>
</evidence>
<evidence type="ECO:0000313" key="3">
    <source>
        <dbReference type="Proteomes" id="UP001285441"/>
    </source>
</evidence>
<accession>A0AAE0KLJ5</accession>
<dbReference type="Proteomes" id="UP001285441">
    <property type="component" value="Unassembled WGS sequence"/>
</dbReference>
<dbReference type="EMBL" id="JAULSW010000006">
    <property type="protein sequence ID" value="KAK3378460.1"/>
    <property type="molecule type" value="Genomic_DNA"/>
</dbReference>